<dbReference type="Proteomes" id="UP000243342">
    <property type="component" value="Unassembled WGS sequence"/>
</dbReference>
<keyword evidence="8" id="KW-1185">Reference proteome</keyword>
<reference evidence="7 8" key="1">
    <citation type="submission" date="2016-10" db="EMBL/GenBank/DDBJ databases">
        <title>Genome sequence of Streptomyces gilvigriseus MUSC 26.</title>
        <authorList>
            <person name="Lee L.-H."/>
            <person name="Ser H.-L."/>
        </authorList>
    </citation>
    <scope>NUCLEOTIDE SEQUENCE [LARGE SCALE GENOMIC DNA]</scope>
    <source>
        <strain evidence="7 8">MUSC 26</strain>
    </source>
</reference>
<evidence type="ECO:0000313" key="7">
    <source>
        <dbReference type="EMBL" id="OIV36251.1"/>
    </source>
</evidence>
<dbReference type="EMBL" id="MLCF01000105">
    <property type="protein sequence ID" value="OIV36251.1"/>
    <property type="molecule type" value="Genomic_DNA"/>
</dbReference>
<feature type="domain" description="DUF5931" evidence="6">
    <location>
        <begin position="5"/>
        <end position="177"/>
    </location>
</feature>
<dbReference type="RefSeq" id="WP_071657799.1">
    <property type="nucleotide sequence ID" value="NZ_MLCF01000105.1"/>
</dbReference>
<evidence type="ECO:0000256" key="3">
    <source>
        <dbReference type="ARBA" id="ARBA00023012"/>
    </source>
</evidence>
<feature type="transmembrane region" description="Helical" evidence="4">
    <location>
        <begin position="123"/>
        <end position="140"/>
    </location>
</feature>
<protein>
    <submittedName>
        <fullName evidence="7">Sensor histidine kinase</fullName>
    </submittedName>
</protein>
<keyword evidence="2 7" id="KW-0418">Kinase</keyword>
<dbReference type="InterPro" id="IPR036890">
    <property type="entry name" value="HATPase_C_sf"/>
</dbReference>
<name>A0A1J7BC55_9ACTN</name>
<comment type="caution">
    <text evidence="7">The sequence shown here is derived from an EMBL/GenBank/DDBJ whole genome shotgun (WGS) entry which is preliminary data.</text>
</comment>
<dbReference type="Pfam" id="PF02518">
    <property type="entry name" value="HATPase_c"/>
    <property type="match status" value="1"/>
</dbReference>
<keyword evidence="3" id="KW-0902">Two-component regulatory system</keyword>
<sequence length="396" mass="41806">MISGSVAVERPLWWALGVYRVLAVAYAVFRFAYDADNYRHPVGGWLYLAVVIVWTLVTLIPFRTAEARRRWGWWLLGTDLVLGTGGVLLTVPLAEPAAVHAGMATLPTVWSASPVLGFAIKGGWRFGAGAALVVGVANLLERGAIVENNLHNAVLLLLAGIAIGYVVTLARVGERALTRALRIEATTRERERLARDIHDGVLQVLALVQRRGLEAGGEAAELGRLAGEQEAALRALISAEAADAAHSAEEADPGSPAAEADAAAEVASRARTAGSWVTVSTPAEAVPMPRRSAEELGAAVGAALDNVRRHAGAEARAWVLVEEDLRDDGRVEVVVSVRDDGPGIPAGRLEEAEGEGRLGVAQSIRGRVRGIGGSVDLVSVPGQGAEWEFRVPRGAR</sequence>
<feature type="transmembrane region" description="Helical" evidence="4">
    <location>
        <begin position="152"/>
        <end position="172"/>
    </location>
</feature>
<dbReference type="STRING" id="1428644.BIV57_17325"/>
<dbReference type="InterPro" id="IPR045975">
    <property type="entry name" value="DUF5931"/>
</dbReference>
<dbReference type="InterPro" id="IPR003594">
    <property type="entry name" value="HATPase_dom"/>
</dbReference>
<accession>A0A1J7BC55</accession>
<dbReference type="SUPFAM" id="SSF55874">
    <property type="entry name" value="ATPase domain of HSP90 chaperone/DNA topoisomerase II/histidine kinase"/>
    <property type="match status" value="1"/>
</dbReference>
<feature type="transmembrane region" description="Helical" evidence="4">
    <location>
        <begin position="45"/>
        <end position="62"/>
    </location>
</feature>
<evidence type="ECO:0000313" key="8">
    <source>
        <dbReference type="Proteomes" id="UP000243342"/>
    </source>
</evidence>
<dbReference type="InterPro" id="IPR050482">
    <property type="entry name" value="Sensor_HK_TwoCompSys"/>
</dbReference>
<dbReference type="PANTHER" id="PTHR24421">
    <property type="entry name" value="NITRATE/NITRITE SENSOR PROTEIN NARX-RELATED"/>
    <property type="match status" value="1"/>
</dbReference>
<proteinExistence type="predicted"/>
<dbReference type="NCBIfam" id="NF047322">
    <property type="entry name" value="HK_morpho_MacS"/>
    <property type="match status" value="1"/>
</dbReference>
<keyword evidence="4" id="KW-1133">Transmembrane helix</keyword>
<organism evidence="7 8">
    <name type="scientific">Mangrovactinospora gilvigrisea</name>
    <dbReference type="NCBI Taxonomy" id="1428644"/>
    <lineage>
        <taxon>Bacteria</taxon>
        <taxon>Bacillati</taxon>
        <taxon>Actinomycetota</taxon>
        <taxon>Actinomycetes</taxon>
        <taxon>Kitasatosporales</taxon>
        <taxon>Streptomycetaceae</taxon>
        <taxon>Mangrovactinospora</taxon>
    </lineage>
</organism>
<feature type="transmembrane region" description="Helical" evidence="4">
    <location>
        <begin position="71"/>
        <end position="91"/>
    </location>
</feature>
<dbReference type="Pfam" id="PF19354">
    <property type="entry name" value="DUF5931"/>
    <property type="match status" value="1"/>
</dbReference>
<keyword evidence="4" id="KW-0812">Transmembrane</keyword>
<evidence type="ECO:0000256" key="4">
    <source>
        <dbReference type="SAM" id="Phobius"/>
    </source>
</evidence>
<gene>
    <name evidence="7" type="ORF">BIV57_17325</name>
</gene>
<dbReference type="Gene3D" id="3.30.565.10">
    <property type="entry name" value="Histidine kinase-like ATPase, C-terminal domain"/>
    <property type="match status" value="1"/>
</dbReference>
<feature type="domain" description="Histidine kinase/HSP90-like ATPase" evidence="5">
    <location>
        <begin position="295"/>
        <end position="393"/>
    </location>
</feature>
<dbReference type="GO" id="GO:0016301">
    <property type="term" value="F:kinase activity"/>
    <property type="evidence" value="ECO:0007669"/>
    <property type="project" value="UniProtKB-KW"/>
</dbReference>
<feature type="transmembrane region" description="Helical" evidence="4">
    <location>
        <begin position="12"/>
        <end position="33"/>
    </location>
</feature>
<dbReference type="AlphaFoldDB" id="A0A1J7BC55"/>
<evidence type="ECO:0000259" key="5">
    <source>
        <dbReference type="Pfam" id="PF02518"/>
    </source>
</evidence>
<keyword evidence="1" id="KW-0808">Transferase</keyword>
<evidence type="ECO:0000259" key="6">
    <source>
        <dbReference type="Pfam" id="PF19354"/>
    </source>
</evidence>
<dbReference type="PANTHER" id="PTHR24421:SF61">
    <property type="entry name" value="OXYGEN SENSOR HISTIDINE KINASE NREB"/>
    <property type="match status" value="1"/>
</dbReference>
<dbReference type="GO" id="GO:0000160">
    <property type="term" value="P:phosphorelay signal transduction system"/>
    <property type="evidence" value="ECO:0007669"/>
    <property type="project" value="UniProtKB-KW"/>
</dbReference>
<evidence type="ECO:0000256" key="2">
    <source>
        <dbReference type="ARBA" id="ARBA00022777"/>
    </source>
</evidence>
<keyword evidence="4" id="KW-0472">Membrane</keyword>
<evidence type="ECO:0000256" key="1">
    <source>
        <dbReference type="ARBA" id="ARBA00022679"/>
    </source>
</evidence>